<dbReference type="PANTHER" id="PTHR10890:SF3">
    <property type="entry name" value="CYSTEINE--TRNA LIGASE, CYTOPLASMIC"/>
    <property type="match status" value="1"/>
</dbReference>
<evidence type="ECO:0000256" key="1">
    <source>
        <dbReference type="ARBA" id="ARBA00004496"/>
    </source>
</evidence>
<dbReference type="NCBIfam" id="TIGR00435">
    <property type="entry name" value="cysS"/>
    <property type="match status" value="1"/>
</dbReference>
<dbReference type="GO" id="GO:0005524">
    <property type="term" value="F:ATP binding"/>
    <property type="evidence" value="ECO:0007669"/>
    <property type="project" value="UniProtKB-UniRule"/>
</dbReference>
<gene>
    <name evidence="12" type="primary">cysS</name>
    <name evidence="14" type="ORF">HYG81_18510</name>
</gene>
<keyword evidence="15" id="KW-1185">Reference proteome</keyword>
<evidence type="ECO:0000256" key="12">
    <source>
        <dbReference type="HAMAP-Rule" id="MF_00041"/>
    </source>
</evidence>
<keyword evidence="4 12" id="KW-0436">Ligase</keyword>
<dbReference type="InterPro" id="IPR014729">
    <property type="entry name" value="Rossmann-like_a/b/a_fold"/>
</dbReference>
<dbReference type="InterPro" id="IPR024909">
    <property type="entry name" value="Cys-tRNA/MSH_ligase"/>
</dbReference>
<organism evidence="14 15">
    <name type="scientific">Natrinema zhouii</name>
    <dbReference type="NCBI Taxonomy" id="1710539"/>
    <lineage>
        <taxon>Archaea</taxon>
        <taxon>Methanobacteriati</taxon>
        <taxon>Methanobacteriota</taxon>
        <taxon>Stenosarchaea group</taxon>
        <taxon>Halobacteria</taxon>
        <taxon>Halobacteriales</taxon>
        <taxon>Natrialbaceae</taxon>
        <taxon>Natrinema</taxon>
    </lineage>
</organism>
<dbReference type="SUPFAM" id="SSF52374">
    <property type="entry name" value="Nucleotidylyl transferase"/>
    <property type="match status" value="1"/>
</dbReference>
<keyword evidence="10 12" id="KW-0030">Aminoacyl-tRNA synthetase</keyword>
<dbReference type="GO" id="GO:0006423">
    <property type="term" value="P:cysteinyl-tRNA aminoacylation"/>
    <property type="evidence" value="ECO:0007669"/>
    <property type="project" value="UniProtKB-UniRule"/>
</dbReference>
<keyword evidence="8 12" id="KW-0067">ATP-binding</keyword>
<keyword evidence="5 12" id="KW-0479">Metal-binding</keyword>
<dbReference type="GeneID" id="56145241"/>
<evidence type="ECO:0000313" key="14">
    <source>
        <dbReference type="EMBL" id="QLK26043.1"/>
    </source>
</evidence>
<evidence type="ECO:0000256" key="7">
    <source>
        <dbReference type="ARBA" id="ARBA00022833"/>
    </source>
</evidence>
<keyword evidence="3 12" id="KW-0963">Cytoplasm</keyword>
<comment type="catalytic activity">
    <reaction evidence="11 12">
        <text>tRNA(Cys) + L-cysteine + ATP = L-cysteinyl-tRNA(Cys) + AMP + diphosphate</text>
        <dbReference type="Rhea" id="RHEA:17773"/>
        <dbReference type="Rhea" id="RHEA-COMP:9661"/>
        <dbReference type="Rhea" id="RHEA-COMP:9679"/>
        <dbReference type="ChEBI" id="CHEBI:30616"/>
        <dbReference type="ChEBI" id="CHEBI:33019"/>
        <dbReference type="ChEBI" id="CHEBI:35235"/>
        <dbReference type="ChEBI" id="CHEBI:78442"/>
        <dbReference type="ChEBI" id="CHEBI:78517"/>
        <dbReference type="ChEBI" id="CHEBI:456215"/>
        <dbReference type="EC" id="6.1.1.16"/>
    </reaction>
</comment>
<evidence type="ECO:0000256" key="6">
    <source>
        <dbReference type="ARBA" id="ARBA00022741"/>
    </source>
</evidence>
<dbReference type="Gene3D" id="3.40.50.620">
    <property type="entry name" value="HUPs"/>
    <property type="match status" value="1"/>
</dbReference>
<dbReference type="Gene3D" id="1.20.120.1910">
    <property type="entry name" value="Cysteine-tRNA ligase, C-terminal anti-codon recognition domain"/>
    <property type="match status" value="1"/>
</dbReference>
<proteinExistence type="inferred from homology"/>
<keyword evidence="6 12" id="KW-0547">Nucleotide-binding</keyword>
<dbReference type="Pfam" id="PF01406">
    <property type="entry name" value="tRNA-synt_1e"/>
    <property type="match status" value="1"/>
</dbReference>
<dbReference type="GO" id="GO:0008270">
    <property type="term" value="F:zinc ion binding"/>
    <property type="evidence" value="ECO:0007669"/>
    <property type="project" value="UniProtKB-UniRule"/>
</dbReference>
<dbReference type="SUPFAM" id="SSF47323">
    <property type="entry name" value="Anticodon-binding domain of a subclass of class I aminoacyl-tRNA synthetases"/>
    <property type="match status" value="1"/>
</dbReference>
<dbReference type="AlphaFoldDB" id="A0A7D6GRJ7"/>
<evidence type="ECO:0000256" key="8">
    <source>
        <dbReference type="ARBA" id="ARBA00022840"/>
    </source>
</evidence>
<comment type="similarity">
    <text evidence="2 12">Belongs to the class-I aminoacyl-tRNA synthetase family.</text>
</comment>
<evidence type="ECO:0000313" key="15">
    <source>
        <dbReference type="Proteomes" id="UP000510869"/>
    </source>
</evidence>
<accession>A0A7D6GRJ7</accession>
<evidence type="ECO:0000256" key="2">
    <source>
        <dbReference type="ARBA" id="ARBA00005594"/>
    </source>
</evidence>
<dbReference type="InterPro" id="IPR056411">
    <property type="entry name" value="CysS_C"/>
</dbReference>
<dbReference type="GO" id="GO:0004817">
    <property type="term" value="F:cysteine-tRNA ligase activity"/>
    <property type="evidence" value="ECO:0007669"/>
    <property type="project" value="UniProtKB-UniRule"/>
</dbReference>
<sequence length="511" mass="57016">MTLHVTNTLTGEKEPFEPRDPENVLLYYCGLTVSDPPHLGHARSWVHVDVMHRWLEHLSYGVRHVENFTDVNEKIVARVGEDELGESESDVAETYIQRTIDDMRSLNLLRAEVYPRVSEHVPEIIDLVETLIEKGYAYESNGSVYFDVSSFDEYGKLSNQELGEIESQGDPDERTEKRNPADFALWKAGGVDPDAVKEHRHEGVDHGREPPEGLTWDSSWSEGRPGWHIECSAMSMTHLDETLDIHVGGRDLVFPHHENEIAQSEAATGQQFANYWLHCELFQMDEEKMSSSLGNFVTVDEAIDRWGTNVMRTFLTAGSYNSKQLYSDETIAEAEERWDQLERAYEAAVEALDSPAASSKVDDESLRDEIDGAREAFTTAMNDDFNTREAQSALLSVATAINRHLEESAADTGGNAESEIGAGSYDYRGLRLAVETLEELGGVLGLSFTGDTTGSAELAGDVVDLVLGVREREREAGNYERADELRDELEALGIEVQDTDEGATYRLPSGE</sequence>
<protein>
    <recommendedName>
        <fullName evidence="12">Cysteine--tRNA ligase</fullName>
        <ecNumber evidence="12">6.1.1.16</ecNumber>
    </recommendedName>
    <alternativeName>
        <fullName evidence="12">Cysteinyl-tRNA synthetase</fullName>
        <shortName evidence="12">CysRS</shortName>
    </alternativeName>
</protein>
<name>A0A7D6GRJ7_9EURY</name>
<dbReference type="InterPro" id="IPR015273">
    <property type="entry name" value="Cys-tRNA-synt_Ia_DALR"/>
</dbReference>
<dbReference type="KEGG" id="nay:HYG81_18510"/>
<evidence type="ECO:0000256" key="9">
    <source>
        <dbReference type="ARBA" id="ARBA00022917"/>
    </source>
</evidence>
<feature type="binding site" evidence="12">
    <location>
        <position position="291"/>
    </location>
    <ligand>
        <name>ATP</name>
        <dbReference type="ChEBI" id="CHEBI:30616"/>
    </ligand>
</feature>
<feature type="binding site" evidence="12">
    <location>
        <position position="256"/>
    </location>
    <ligand>
        <name>Zn(2+)</name>
        <dbReference type="ChEBI" id="CHEBI:29105"/>
    </ligand>
</feature>
<dbReference type="EMBL" id="CP059154">
    <property type="protein sequence ID" value="QLK26043.1"/>
    <property type="molecule type" value="Genomic_DNA"/>
</dbReference>
<evidence type="ECO:0000256" key="4">
    <source>
        <dbReference type="ARBA" id="ARBA00022598"/>
    </source>
</evidence>
<evidence type="ECO:0000256" key="5">
    <source>
        <dbReference type="ARBA" id="ARBA00022723"/>
    </source>
</evidence>
<evidence type="ECO:0000256" key="10">
    <source>
        <dbReference type="ARBA" id="ARBA00023146"/>
    </source>
</evidence>
<dbReference type="RefSeq" id="WP_180841223.1">
    <property type="nucleotide sequence ID" value="NZ_CP059154.1"/>
</dbReference>
<feature type="short sequence motif" description="'HIGH' region" evidence="12">
    <location>
        <begin position="31"/>
        <end position="41"/>
    </location>
</feature>
<dbReference type="PANTHER" id="PTHR10890">
    <property type="entry name" value="CYSTEINYL-TRNA SYNTHETASE"/>
    <property type="match status" value="1"/>
</dbReference>
<feature type="binding site" evidence="12">
    <location>
        <position position="29"/>
    </location>
    <ligand>
        <name>Zn(2+)</name>
        <dbReference type="ChEBI" id="CHEBI:29105"/>
    </ligand>
</feature>
<keyword evidence="7 12" id="KW-0862">Zinc</keyword>
<feature type="short sequence motif" description="'KMSKS' region" evidence="12">
    <location>
        <begin position="288"/>
        <end position="292"/>
    </location>
</feature>
<dbReference type="EC" id="6.1.1.16" evidence="12"/>
<keyword evidence="9 12" id="KW-0648">Protein biosynthesis</keyword>
<feature type="binding site" evidence="12">
    <location>
        <position position="231"/>
    </location>
    <ligand>
        <name>Zn(2+)</name>
        <dbReference type="ChEBI" id="CHEBI:29105"/>
    </ligand>
</feature>
<evidence type="ECO:0000256" key="11">
    <source>
        <dbReference type="ARBA" id="ARBA00047398"/>
    </source>
</evidence>
<evidence type="ECO:0000256" key="3">
    <source>
        <dbReference type="ARBA" id="ARBA00022490"/>
    </source>
</evidence>
<dbReference type="Proteomes" id="UP000510869">
    <property type="component" value="Chromosome"/>
</dbReference>
<comment type="subcellular location">
    <subcellularLocation>
        <location evidence="1 12">Cytoplasm</location>
    </subcellularLocation>
</comment>
<dbReference type="OrthoDB" id="9445at2157"/>
<dbReference type="HAMAP" id="MF_00041">
    <property type="entry name" value="Cys_tRNA_synth"/>
    <property type="match status" value="1"/>
</dbReference>
<reference evidence="14 15" key="1">
    <citation type="submission" date="2020-07" db="EMBL/GenBank/DDBJ databases">
        <title>Natrinema (YPL30) sp. nov. and Haloterrigena xxxxxx (YPL8) sp. nov., isolated from a salt mine.</title>
        <authorList>
            <person name="Cui H."/>
        </authorList>
    </citation>
    <scope>NUCLEOTIDE SEQUENCE [LARGE SCALE GENOMIC DNA]</scope>
    <source>
        <strain evidence="14 15">YPL13</strain>
    </source>
</reference>
<dbReference type="SMART" id="SM00840">
    <property type="entry name" value="DALR_2"/>
    <property type="match status" value="1"/>
</dbReference>
<dbReference type="GO" id="GO:0005737">
    <property type="term" value="C:cytoplasm"/>
    <property type="evidence" value="ECO:0007669"/>
    <property type="project" value="UniProtKB-SubCell"/>
</dbReference>
<dbReference type="InterPro" id="IPR032678">
    <property type="entry name" value="tRNA-synt_1_cat_dom"/>
</dbReference>
<feature type="domain" description="Cysteinyl-tRNA synthetase class Ia DALR" evidence="13">
    <location>
        <begin position="376"/>
        <end position="458"/>
    </location>
</feature>
<dbReference type="Pfam" id="PF09190">
    <property type="entry name" value="DALR_2"/>
    <property type="match status" value="1"/>
</dbReference>
<dbReference type="InterPro" id="IPR015803">
    <property type="entry name" value="Cys-tRNA-ligase"/>
</dbReference>
<dbReference type="PRINTS" id="PR00983">
    <property type="entry name" value="TRNASYNTHCYS"/>
</dbReference>
<dbReference type="Pfam" id="PF23493">
    <property type="entry name" value="CysS_C"/>
    <property type="match status" value="1"/>
</dbReference>
<dbReference type="CDD" id="cd00672">
    <property type="entry name" value="CysRS_core"/>
    <property type="match status" value="1"/>
</dbReference>
<feature type="binding site" evidence="12">
    <location>
        <position position="260"/>
    </location>
    <ligand>
        <name>Zn(2+)</name>
        <dbReference type="ChEBI" id="CHEBI:29105"/>
    </ligand>
</feature>
<dbReference type="InterPro" id="IPR009080">
    <property type="entry name" value="tRNAsynth_Ia_anticodon-bd"/>
</dbReference>
<evidence type="ECO:0000259" key="13">
    <source>
        <dbReference type="SMART" id="SM00840"/>
    </source>
</evidence>
<comment type="cofactor">
    <cofactor evidence="12">
        <name>Zn(2+)</name>
        <dbReference type="ChEBI" id="CHEBI:29105"/>
    </cofactor>
    <text evidence="12">Binds 1 zinc ion per subunit.</text>
</comment>